<evidence type="ECO:0008006" key="3">
    <source>
        <dbReference type="Google" id="ProtNLM"/>
    </source>
</evidence>
<comment type="caution">
    <text evidence="1">The sequence shown here is derived from an EMBL/GenBank/DDBJ whole genome shotgun (WGS) entry which is preliminary data.</text>
</comment>
<evidence type="ECO:0000313" key="2">
    <source>
        <dbReference type="Proteomes" id="UP001500936"/>
    </source>
</evidence>
<dbReference type="EMBL" id="BAABHB010000002">
    <property type="protein sequence ID" value="GAA4399495.1"/>
    <property type="molecule type" value="Genomic_DNA"/>
</dbReference>
<accession>A0ABP8K2D8</accession>
<reference evidence="2" key="1">
    <citation type="journal article" date="2019" name="Int. J. Syst. Evol. Microbiol.">
        <title>The Global Catalogue of Microorganisms (GCM) 10K type strain sequencing project: providing services to taxonomists for standard genome sequencing and annotation.</title>
        <authorList>
            <consortium name="The Broad Institute Genomics Platform"/>
            <consortium name="The Broad Institute Genome Sequencing Center for Infectious Disease"/>
            <person name="Wu L."/>
            <person name="Ma J."/>
        </authorList>
    </citation>
    <scope>NUCLEOTIDE SEQUENCE [LARGE SCALE GENOMIC DNA]</scope>
    <source>
        <strain evidence="2">JCM 17925</strain>
    </source>
</reference>
<evidence type="ECO:0000313" key="1">
    <source>
        <dbReference type="EMBL" id="GAA4399495.1"/>
    </source>
</evidence>
<proteinExistence type="predicted"/>
<dbReference type="RefSeq" id="WP_345264846.1">
    <property type="nucleotide sequence ID" value="NZ_BAABHB010000002.1"/>
</dbReference>
<name>A0ABP8K2D8_9BACT</name>
<keyword evidence="2" id="KW-1185">Reference proteome</keyword>
<sequence length="90" mass="10456">MLTFKEAAQKALEYYKDIYPDIDGALIEEIEMDDAQNSWLITLSFPVTELDQVITPFLPIGKQKERKYKIFKIDAESGKVVSMKIRELQQ</sequence>
<organism evidence="1 2">
    <name type="scientific">Nibrella viscosa</name>
    <dbReference type="NCBI Taxonomy" id="1084524"/>
    <lineage>
        <taxon>Bacteria</taxon>
        <taxon>Pseudomonadati</taxon>
        <taxon>Bacteroidota</taxon>
        <taxon>Cytophagia</taxon>
        <taxon>Cytophagales</taxon>
        <taxon>Spirosomataceae</taxon>
        <taxon>Nibrella</taxon>
    </lineage>
</organism>
<gene>
    <name evidence="1" type="ORF">GCM10023187_11430</name>
</gene>
<dbReference type="Proteomes" id="UP001500936">
    <property type="component" value="Unassembled WGS sequence"/>
</dbReference>
<protein>
    <recommendedName>
        <fullName evidence="3">PepSY domain-containing protein</fullName>
    </recommendedName>
</protein>